<dbReference type="EMBL" id="JAQQXT010000007">
    <property type="protein sequence ID" value="MDC8772575.1"/>
    <property type="molecule type" value="Genomic_DNA"/>
</dbReference>
<keyword evidence="3 4" id="KW-0408">Iron</keyword>
<accession>A0ABT5KHZ5</accession>
<evidence type="ECO:0000313" key="6">
    <source>
        <dbReference type="EMBL" id="MDC8772575.1"/>
    </source>
</evidence>
<evidence type="ECO:0000256" key="3">
    <source>
        <dbReference type="ARBA" id="ARBA00023004"/>
    </source>
</evidence>
<keyword evidence="2 4" id="KW-0479">Metal-binding</keyword>
<dbReference type="Gene3D" id="1.10.760.10">
    <property type="entry name" value="Cytochrome c-like domain"/>
    <property type="match status" value="1"/>
</dbReference>
<gene>
    <name evidence="6" type="ORF">PRZ03_13410</name>
</gene>
<evidence type="ECO:0000259" key="5">
    <source>
        <dbReference type="PROSITE" id="PS51007"/>
    </source>
</evidence>
<dbReference type="Proteomes" id="UP001221189">
    <property type="component" value="Unassembled WGS sequence"/>
</dbReference>
<comment type="caution">
    <text evidence="6">The sequence shown here is derived from an EMBL/GenBank/DDBJ whole genome shotgun (WGS) entry which is preliminary data.</text>
</comment>
<evidence type="ECO:0000256" key="4">
    <source>
        <dbReference type="PROSITE-ProRule" id="PRU00433"/>
    </source>
</evidence>
<evidence type="ECO:0000256" key="2">
    <source>
        <dbReference type="ARBA" id="ARBA00022723"/>
    </source>
</evidence>
<sequence length="159" mass="16845">MPHLNQATRRLTISRLGLLGAVVAALLAPAGSYAIEILNQQGAKEIAENAKLPGSVSTGWRVFQQRCASCHGPAAQGTVKAPDLLPRVREMGAERFSNLVLKRYDWSATPAAASSPQTGAQAVMPAWQSNPMVNAHIVDLYAYLSARSEGTQGPGQPAQ</sequence>
<dbReference type="SUPFAM" id="SSF46626">
    <property type="entry name" value="Cytochrome c"/>
    <property type="match status" value="1"/>
</dbReference>
<protein>
    <submittedName>
        <fullName evidence="6">Cytochrome c</fullName>
    </submittedName>
</protein>
<keyword evidence="7" id="KW-1185">Reference proteome</keyword>
<dbReference type="PROSITE" id="PS51007">
    <property type="entry name" value="CYTC"/>
    <property type="match status" value="1"/>
</dbReference>
<organism evidence="6 7">
    <name type="scientific">Roseateles albus</name>
    <dbReference type="NCBI Taxonomy" id="2987525"/>
    <lineage>
        <taxon>Bacteria</taxon>
        <taxon>Pseudomonadati</taxon>
        <taxon>Pseudomonadota</taxon>
        <taxon>Betaproteobacteria</taxon>
        <taxon>Burkholderiales</taxon>
        <taxon>Sphaerotilaceae</taxon>
        <taxon>Roseateles</taxon>
    </lineage>
</organism>
<reference evidence="6 7" key="1">
    <citation type="submission" date="2022-10" db="EMBL/GenBank/DDBJ databases">
        <title>Paucibacter sp. hw1 Genome sequencing.</title>
        <authorList>
            <person name="Park S."/>
        </authorList>
    </citation>
    <scope>NUCLEOTIDE SEQUENCE [LARGE SCALE GENOMIC DNA]</scope>
    <source>
        <strain evidence="7">hw1</strain>
    </source>
</reference>
<dbReference type="InterPro" id="IPR036909">
    <property type="entry name" value="Cyt_c-like_dom_sf"/>
</dbReference>
<feature type="domain" description="Cytochrome c" evidence="5">
    <location>
        <begin position="54"/>
        <end position="148"/>
    </location>
</feature>
<name>A0ABT5KHZ5_9BURK</name>
<evidence type="ECO:0000256" key="1">
    <source>
        <dbReference type="ARBA" id="ARBA00022617"/>
    </source>
</evidence>
<dbReference type="InterPro" id="IPR009056">
    <property type="entry name" value="Cyt_c-like_dom"/>
</dbReference>
<evidence type="ECO:0000313" key="7">
    <source>
        <dbReference type="Proteomes" id="UP001221189"/>
    </source>
</evidence>
<proteinExistence type="predicted"/>
<keyword evidence="1 4" id="KW-0349">Heme</keyword>
<dbReference type="Pfam" id="PF13442">
    <property type="entry name" value="Cytochrome_CBB3"/>
    <property type="match status" value="1"/>
</dbReference>
<dbReference type="RefSeq" id="WP_273600756.1">
    <property type="nucleotide sequence ID" value="NZ_JAQQXT010000007.1"/>
</dbReference>